<keyword evidence="9 10" id="KW-0131">Cell cycle</keyword>
<keyword evidence="15" id="KW-1185">Reference proteome</keyword>
<dbReference type="PANTHER" id="PTHR14222:SF2">
    <property type="entry name" value="CONDENSIN COMPLEX SUBUNIT 1"/>
    <property type="match status" value="1"/>
</dbReference>
<comment type="caution">
    <text evidence="14">The sequence shown here is derived from an EMBL/GenBank/DDBJ whole genome shotgun (WGS) entry which is preliminary data.</text>
</comment>
<comment type="similarity">
    <text evidence="3 10">Belongs to the CND1 (condensin subunit 1) family.</text>
</comment>
<feature type="compositionally biased region" description="Polar residues" evidence="11">
    <location>
        <begin position="458"/>
        <end position="474"/>
    </location>
</feature>
<dbReference type="PIRSF" id="PIRSF017127">
    <property type="entry name" value="Condensin_D2"/>
    <property type="match status" value="1"/>
</dbReference>
<feature type="compositionally biased region" description="Basic and acidic residues" evidence="11">
    <location>
        <begin position="1240"/>
        <end position="1251"/>
    </location>
</feature>
<evidence type="ECO:0000259" key="12">
    <source>
        <dbReference type="Pfam" id="PF12717"/>
    </source>
</evidence>
<evidence type="ECO:0000256" key="1">
    <source>
        <dbReference type="ARBA" id="ARBA00004123"/>
    </source>
</evidence>
<dbReference type="InterPro" id="IPR032682">
    <property type="entry name" value="Cnd1_C"/>
</dbReference>
<dbReference type="InterPro" id="IPR026971">
    <property type="entry name" value="CND1/NCAPD3"/>
</dbReference>
<feature type="region of interest" description="Disordered" evidence="11">
    <location>
        <begin position="1215"/>
        <end position="1358"/>
    </location>
</feature>
<keyword evidence="4" id="KW-0158">Chromosome</keyword>
<dbReference type="InterPro" id="IPR016024">
    <property type="entry name" value="ARM-type_fold"/>
</dbReference>
<keyword evidence="5 10" id="KW-0132">Cell division</keyword>
<evidence type="ECO:0000256" key="5">
    <source>
        <dbReference type="ARBA" id="ARBA00022618"/>
    </source>
</evidence>
<keyword evidence="8" id="KW-0539">Nucleus</keyword>
<dbReference type="Pfam" id="PF12717">
    <property type="entry name" value="Cnd1"/>
    <property type="match status" value="1"/>
</dbReference>
<accession>A0ABP9Z1B9</accession>
<name>A0ABP9Z1B9_9FUNG</name>
<gene>
    <name evidence="14" type="ORF">MFLAVUS_006367</name>
</gene>
<comment type="function">
    <text evidence="10">Regulatory subunit of the condensin complex, a complex required for conversion of interphase chromatin into mitotic-like condense chromosomes. The condensin complex probably introduces positive supercoils into relaxed DNA in the presence of type I topoisomerases and converts nicked DNA into positive knotted forms in the presence of type II topoisomerases.</text>
</comment>
<feature type="compositionally biased region" description="Low complexity" evidence="11">
    <location>
        <begin position="487"/>
        <end position="498"/>
    </location>
</feature>
<evidence type="ECO:0000256" key="8">
    <source>
        <dbReference type="ARBA" id="ARBA00023242"/>
    </source>
</evidence>
<feature type="compositionally biased region" description="Acidic residues" evidence="11">
    <location>
        <begin position="1276"/>
        <end position="1288"/>
    </location>
</feature>
<evidence type="ECO:0000256" key="7">
    <source>
        <dbReference type="ARBA" id="ARBA00023067"/>
    </source>
</evidence>
<dbReference type="EMBL" id="BAABUK010000014">
    <property type="protein sequence ID" value="GAA5812906.1"/>
    <property type="molecule type" value="Genomic_DNA"/>
</dbReference>
<evidence type="ECO:0000259" key="13">
    <source>
        <dbReference type="Pfam" id="PF12922"/>
    </source>
</evidence>
<dbReference type="InterPro" id="IPR011989">
    <property type="entry name" value="ARM-like"/>
</dbReference>
<evidence type="ECO:0000256" key="2">
    <source>
        <dbReference type="ARBA" id="ARBA00004286"/>
    </source>
</evidence>
<dbReference type="InterPro" id="IPR024324">
    <property type="entry name" value="Condensin_cplx_su1_N"/>
</dbReference>
<comment type="subcellular location">
    <subcellularLocation>
        <location evidence="2">Chromosome</location>
    </subcellularLocation>
    <subcellularLocation>
        <location evidence="1">Nucleus</location>
    </subcellularLocation>
</comment>
<evidence type="ECO:0000313" key="14">
    <source>
        <dbReference type="EMBL" id="GAA5812906.1"/>
    </source>
</evidence>
<dbReference type="SUPFAM" id="SSF48371">
    <property type="entry name" value="ARM repeat"/>
    <property type="match status" value="1"/>
</dbReference>
<evidence type="ECO:0000256" key="3">
    <source>
        <dbReference type="ARBA" id="ARBA00009606"/>
    </source>
</evidence>
<reference evidence="14 15" key="1">
    <citation type="submission" date="2024-04" db="EMBL/GenBank/DDBJ databases">
        <title>genome sequences of Mucor flavus KT1a and Helicostylum pulchrum KT1b strains isolated from the surface of a dry-aged beef.</title>
        <authorList>
            <person name="Toyotome T."/>
            <person name="Hosono M."/>
            <person name="Torimaru M."/>
            <person name="Fukuda K."/>
            <person name="Mikami N."/>
        </authorList>
    </citation>
    <scope>NUCLEOTIDE SEQUENCE [LARGE SCALE GENOMIC DNA]</scope>
    <source>
        <strain evidence="14 15">KT1a</strain>
    </source>
</reference>
<feature type="region of interest" description="Disordered" evidence="11">
    <location>
        <begin position="458"/>
        <end position="499"/>
    </location>
</feature>
<evidence type="ECO:0000256" key="6">
    <source>
        <dbReference type="ARBA" id="ARBA00022776"/>
    </source>
</evidence>
<feature type="domain" description="Condensin complex subunit 1 N-terminal" evidence="13">
    <location>
        <begin position="76"/>
        <end position="230"/>
    </location>
</feature>
<keyword evidence="6 10" id="KW-0498">Mitosis</keyword>
<evidence type="ECO:0000256" key="4">
    <source>
        <dbReference type="ARBA" id="ARBA00022454"/>
    </source>
</evidence>
<feature type="compositionally biased region" description="Basic residues" evidence="11">
    <location>
        <begin position="1252"/>
        <end position="1264"/>
    </location>
</feature>
<evidence type="ECO:0000256" key="9">
    <source>
        <dbReference type="ARBA" id="ARBA00023306"/>
    </source>
</evidence>
<evidence type="ECO:0000256" key="11">
    <source>
        <dbReference type="SAM" id="MobiDB-lite"/>
    </source>
</evidence>
<evidence type="ECO:0000256" key="10">
    <source>
        <dbReference type="PIRNR" id="PIRNR017127"/>
    </source>
</evidence>
<feature type="compositionally biased region" description="Acidic residues" evidence="11">
    <location>
        <begin position="1337"/>
        <end position="1358"/>
    </location>
</feature>
<protein>
    <recommendedName>
        <fullName evidence="10">Condensin complex subunit 1</fullName>
    </recommendedName>
</protein>
<dbReference type="Gene3D" id="1.25.10.10">
    <property type="entry name" value="Leucine-rich Repeat Variant"/>
    <property type="match status" value="2"/>
</dbReference>
<dbReference type="InterPro" id="IPR007673">
    <property type="entry name" value="Condensin_cplx_su1"/>
</dbReference>
<proteinExistence type="inferred from homology"/>
<dbReference type="Proteomes" id="UP001473302">
    <property type="component" value="Unassembled WGS sequence"/>
</dbReference>
<dbReference type="PANTHER" id="PTHR14222">
    <property type="entry name" value="CONDENSIN"/>
    <property type="match status" value="1"/>
</dbReference>
<sequence>MIDFVLTEEIRKIQSDEIDYHIPNEIDLVGNSDQDLARYLNEIADSIQVSAENIADPVVFDKIRSFLKHFNTIQPRILSRLFDIILSAYRVEIKSVNEDLDQNEKDTFNNHRLYLELFSYLVHWFLMLAEDTVQVSKTSRKSKASNANPKGIDWSSQKLKAFDLASWLLDLKLSKIWTLTPDRVNFITLFTKPAYMLFENPLQVKSQPIKDRIFRILSLCIKNYEHLFVAQTTIMQYLQYWEHCAEPMAELLVFMVDKENYTQLADEILREISNREFKDTASKEMKDSPNPKTFALFLQKLADLSPKTILKNLVMLINQLDSDSYMMRSTLIEILGSIIIELTKTSQDNPNQVDQINDFFDILEQRMLDPTAHTRQKVVQVYIRLFELKFKFPKRRHAAAVLAIRHLQDKSSLVRKYAIRLLTVLLSTHPFSLYGGELSLEEWTTRSATLKAEIENVTTEENATASFNPAQQDTEMTEPEKQDQTEEPSTPSTPLPTERAAPKIIVSAEKLQQLILMRTFHMDAIRFIEQIHIAIPTITQLLSSKSKAEVLESMDFLVTAFNYKVKLAAGGIKKMLHLIWTKDTSDEGKGIKMKLLSCYKSLYLEKDVKLSQRENTARIAKNLIELTNDTTLAELTSLEQVLSTLMNENDISHGVIEKLWSVYGFTKGRIQKSQRRGAIIILGMLAKAQTTIVSDKIDMMLKFGLGPLGKSDLGLARYTCIALQRLEGVKTKEKGRGVQEGIRFPLNHHVFSRLKDVIENSTTSTEWGGEILTLFSLAEQAINTIYVLCENPEILSEEIIKDKTVRVFGLSDACSDSIADMDPPSEAMILDYDLNLSQQVSSTLRTPVYQKSNELSQLLFLVGHVALKQTVHLEIIEAAWKRKKNKKEIEERKTEIEDELEQVGGTTEDDIGDAMVRIREREILFGPNSLLGRFGPLLTEVCARNKVYTDRTLQVTATLALAKFMCVSSEYCERNLQLLFTILEKSKDATIRSNIVIALGDMAVCFSTLIDDNITFLYNRLSDTDVIVRKNTVMVLTHLILNGMIKVKGQISEMAKCLEDTDQRIVDLAKLFFTELASKDNAIYNNLPDIISNLTSSQPVRLEEESFRRIMKFVFSFDFTEKEKQAENIIDKLCLRFTTAQDERNWRDIAYCLSLLPFRSEKSFKKLLDGWPYYQDKIHEDAVHKSFLEIITKGRFHKNQKPELKALVDEFEQKVDKQKGPEPVVKPEKTTKKARNSAKSNEKKNTSEKNVKPRKRDLRKRKRSIQFDSESSASDIDMDEDDDEEDEIILPRSRRAASLKQKNEEDEDEDEEDDEEEEEVILPRSRRAASLKQKKEEEEEDEEDEEEEEGSDEAEEDD</sequence>
<organism evidence="14 15">
    <name type="scientific">Mucor flavus</name>
    <dbReference type="NCBI Taxonomy" id="439312"/>
    <lineage>
        <taxon>Eukaryota</taxon>
        <taxon>Fungi</taxon>
        <taxon>Fungi incertae sedis</taxon>
        <taxon>Mucoromycota</taxon>
        <taxon>Mucoromycotina</taxon>
        <taxon>Mucoromycetes</taxon>
        <taxon>Mucorales</taxon>
        <taxon>Mucorineae</taxon>
        <taxon>Mucoraceae</taxon>
        <taxon>Mucor</taxon>
    </lineage>
</organism>
<feature type="domain" description="Condensin complex subunit 1 C-terminal" evidence="12">
    <location>
        <begin position="990"/>
        <end position="1154"/>
    </location>
</feature>
<evidence type="ECO:0000313" key="15">
    <source>
        <dbReference type="Proteomes" id="UP001473302"/>
    </source>
</evidence>
<dbReference type="Pfam" id="PF12922">
    <property type="entry name" value="Cnd1_N"/>
    <property type="match status" value="1"/>
</dbReference>
<feature type="compositionally biased region" description="Acidic residues" evidence="11">
    <location>
        <begin position="1304"/>
        <end position="1320"/>
    </location>
</feature>
<feature type="compositionally biased region" description="Basic and acidic residues" evidence="11">
    <location>
        <begin position="1215"/>
        <end position="1231"/>
    </location>
</feature>
<keyword evidence="7 10" id="KW-0226">DNA condensation</keyword>